<organism evidence="1 2">
    <name type="scientific">Clytia hemisphaerica</name>
    <dbReference type="NCBI Taxonomy" id="252671"/>
    <lineage>
        <taxon>Eukaryota</taxon>
        <taxon>Metazoa</taxon>
        <taxon>Cnidaria</taxon>
        <taxon>Hydrozoa</taxon>
        <taxon>Hydroidolina</taxon>
        <taxon>Leptothecata</taxon>
        <taxon>Obeliida</taxon>
        <taxon>Clytiidae</taxon>
        <taxon>Clytia</taxon>
    </lineage>
</organism>
<accession>A0A7M5WW26</accession>
<dbReference type="RefSeq" id="XP_066931236.1">
    <property type="nucleotide sequence ID" value="XM_067075135.1"/>
</dbReference>
<evidence type="ECO:0000313" key="2">
    <source>
        <dbReference type="Proteomes" id="UP000594262"/>
    </source>
</evidence>
<dbReference type="EnsemblMetazoa" id="CLYHEMT013959.1">
    <property type="protein sequence ID" value="CLYHEMP013959.1"/>
    <property type="gene ID" value="CLYHEMG013959"/>
</dbReference>
<reference evidence="1" key="1">
    <citation type="submission" date="2021-01" db="UniProtKB">
        <authorList>
            <consortium name="EnsemblMetazoa"/>
        </authorList>
    </citation>
    <scope>IDENTIFICATION</scope>
</reference>
<dbReference type="GeneID" id="136818892"/>
<evidence type="ECO:0000313" key="1">
    <source>
        <dbReference type="EnsemblMetazoa" id="CLYHEMP013959.1"/>
    </source>
</evidence>
<name>A0A7M5WW26_9CNID</name>
<dbReference type="Proteomes" id="UP000594262">
    <property type="component" value="Unplaced"/>
</dbReference>
<keyword evidence="2" id="KW-1185">Reference proteome</keyword>
<protein>
    <submittedName>
        <fullName evidence="1">Uncharacterized protein</fullName>
    </submittedName>
</protein>
<dbReference type="AlphaFoldDB" id="A0A7M5WW26"/>
<proteinExistence type="predicted"/>
<sequence length="554" mass="64649">MLQPPQKRMGNLYHAIVVLLVAVSSIQSKIYLVYKSPKTGKCGYNGYIPGGLGPSIKRITSPQAKLQERQMSIFAFKDSRVNAVKDKSQQYYDKLISIFGDVCTQVGIGFGVLGLAAMVEQDLSQSGPPTIEEVVKSVNEAFEEFTKDVNDRFDRMEQYVNHQIMKSEKDLVNVKLRSIFKSWKDCIDEKTRNGAIRCQTNAVQKMRGERPFFYPGFDKKKIWSLSNRPPVDDVIKMEANFMLFRDYTLINIMMVQTLVNIYRDDKNLPNANTLKEQYVNQLSEDANDAIEYAEFVFKWLKDLYGERSKNECRDTLTCERKQEGDILRGDCSCIFAANLKERCHTQIQIKTKGDQVSPFVRTDIPADLAKSNAMAMNYVAEMFFNSGSSYHDNFNARVYRVYLLRDMETYWQNEILDLIPTWRDIANKEKQNTGIKTSGESKSRKIVNVGSAVRGALAKLGRRDMMPNYQYFGRRKYRPMRDYRYGENTMESNGLEERYDTMSRFDENPAFDNLRRRSRFQQASKMRDLMLERQPKRMLRDPYQGYRRQRYERF</sequence>